<feature type="domain" description="Ketoreductase" evidence="3">
    <location>
        <begin position="6"/>
        <end position="184"/>
    </location>
</feature>
<dbReference type="SUPFAM" id="SSF51735">
    <property type="entry name" value="NAD(P)-binding Rossmann-fold domains"/>
    <property type="match status" value="1"/>
</dbReference>
<dbReference type="Proteomes" id="UP000256794">
    <property type="component" value="Unassembled WGS sequence"/>
</dbReference>
<dbReference type="RefSeq" id="WP_036759832.1">
    <property type="nucleotide sequence ID" value="NZ_CP035287.1"/>
</dbReference>
<gene>
    <name evidence="4" type="ORF">ATH84_102028</name>
</gene>
<dbReference type="InterPro" id="IPR036291">
    <property type="entry name" value="NAD(P)-bd_dom_sf"/>
</dbReference>
<dbReference type="NCBIfam" id="NF005559">
    <property type="entry name" value="PRK07231.1"/>
    <property type="match status" value="1"/>
</dbReference>
<comment type="similarity">
    <text evidence="1">Belongs to the short-chain dehydrogenases/reductases (SDR) family.</text>
</comment>
<dbReference type="SMART" id="SM00822">
    <property type="entry name" value="PKS_KR"/>
    <property type="match status" value="1"/>
</dbReference>
<dbReference type="InterPro" id="IPR020904">
    <property type="entry name" value="Sc_DH/Rdtase_CS"/>
</dbReference>
<organism evidence="4 5">
    <name type="scientific">Paracoccus versutus</name>
    <name type="common">Thiobacillus versutus</name>
    <dbReference type="NCBI Taxonomy" id="34007"/>
    <lineage>
        <taxon>Bacteria</taxon>
        <taxon>Pseudomonadati</taxon>
        <taxon>Pseudomonadota</taxon>
        <taxon>Alphaproteobacteria</taxon>
        <taxon>Rhodobacterales</taxon>
        <taxon>Paracoccaceae</taxon>
        <taxon>Paracoccus</taxon>
    </lineage>
</organism>
<dbReference type="PANTHER" id="PTHR43639:SF1">
    <property type="entry name" value="SHORT-CHAIN DEHYDROGENASE_REDUCTASE FAMILY PROTEIN"/>
    <property type="match status" value="1"/>
</dbReference>
<dbReference type="FunFam" id="3.40.50.720:FF:000084">
    <property type="entry name" value="Short-chain dehydrogenase reductase"/>
    <property type="match status" value="1"/>
</dbReference>
<proteinExistence type="inferred from homology"/>
<dbReference type="InterPro" id="IPR057326">
    <property type="entry name" value="KR_dom"/>
</dbReference>
<dbReference type="PRINTS" id="PR00081">
    <property type="entry name" value="GDHRDH"/>
</dbReference>
<dbReference type="GO" id="GO:0016491">
    <property type="term" value="F:oxidoreductase activity"/>
    <property type="evidence" value="ECO:0007669"/>
    <property type="project" value="UniProtKB-KW"/>
</dbReference>
<evidence type="ECO:0000313" key="4">
    <source>
        <dbReference type="EMBL" id="REG45656.1"/>
    </source>
</evidence>
<accession>A0AAQ0HIF3</accession>
<comment type="caution">
    <text evidence="4">The sequence shown here is derived from an EMBL/GenBank/DDBJ whole genome shotgun (WGS) entry which is preliminary data.</text>
</comment>
<evidence type="ECO:0000259" key="3">
    <source>
        <dbReference type="SMART" id="SM00822"/>
    </source>
</evidence>
<protein>
    <submittedName>
        <fullName evidence="4">3-oxoacyl-[acyl-carrier protein] reductase</fullName>
    </submittedName>
</protein>
<sequence>MRLQGKTALVTGGASGFGRGIAETFAREGARVAVLDIDGEGAAVVAEGIDGLALACDVSRGDQVRAAVDKAREAFGALDIVVNNAGWTTPNGPLLDTDETAFRKIYDINVLSIFHMTHAVLPHWRTRGQGVMINVSSTAGIRPRPGLSWYNSSKGAVNTLTRSLAAELAPEGIRVNAIAPVMGETGMLERFMGCEDTPENRARFLSTIPLGRLSKPRDIANAALYLASDEADFITGVILEVDGGRTV</sequence>
<dbReference type="AlphaFoldDB" id="A0AAQ0HIF3"/>
<dbReference type="Pfam" id="PF13561">
    <property type="entry name" value="adh_short_C2"/>
    <property type="match status" value="1"/>
</dbReference>
<dbReference type="EMBL" id="QUMX01000020">
    <property type="protein sequence ID" value="REG45656.1"/>
    <property type="molecule type" value="Genomic_DNA"/>
</dbReference>
<keyword evidence="5" id="KW-1185">Reference proteome</keyword>
<evidence type="ECO:0000256" key="1">
    <source>
        <dbReference type="ARBA" id="ARBA00006484"/>
    </source>
</evidence>
<dbReference type="PRINTS" id="PR00080">
    <property type="entry name" value="SDRFAMILY"/>
</dbReference>
<dbReference type="Gene3D" id="3.40.50.720">
    <property type="entry name" value="NAD(P)-binding Rossmann-like Domain"/>
    <property type="match status" value="1"/>
</dbReference>
<evidence type="ECO:0000313" key="5">
    <source>
        <dbReference type="Proteomes" id="UP000256794"/>
    </source>
</evidence>
<dbReference type="PROSITE" id="PS00061">
    <property type="entry name" value="ADH_SHORT"/>
    <property type="match status" value="1"/>
</dbReference>
<evidence type="ECO:0000256" key="2">
    <source>
        <dbReference type="ARBA" id="ARBA00023002"/>
    </source>
</evidence>
<dbReference type="InterPro" id="IPR002347">
    <property type="entry name" value="SDR_fam"/>
</dbReference>
<reference evidence="4 5" key="1">
    <citation type="submission" date="2018-08" db="EMBL/GenBank/DDBJ databases">
        <title>Genomic Encyclopedia of Archaeal and Bacterial Type Strains, Phase II (KMG-II): from individual species to whole genera.</title>
        <authorList>
            <person name="Goeker M."/>
        </authorList>
    </citation>
    <scope>NUCLEOTIDE SEQUENCE [LARGE SCALE GENOMIC DNA]</scope>
    <source>
        <strain evidence="4 5">DSM 582</strain>
    </source>
</reference>
<keyword evidence="2" id="KW-0560">Oxidoreductase</keyword>
<name>A0AAQ0HIF3_PARVE</name>
<dbReference type="PANTHER" id="PTHR43639">
    <property type="entry name" value="OXIDOREDUCTASE, SHORT-CHAIN DEHYDROGENASE/REDUCTASE FAMILY (AFU_ORTHOLOGUE AFUA_5G02870)"/>
    <property type="match status" value="1"/>
</dbReference>